<proteinExistence type="predicted"/>
<feature type="compositionally biased region" description="Low complexity" evidence="1">
    <location>
        <begin position="62"/>
        <end position="81"/>
    </location>
</feature>
<organism evidence="2">
    <name type="scientific">freshwater metagenome</name>
    <dbReference type="NCBI Taxonomy" id="449393"/>
    <lineage>
        <taxon>unclassified sequences</taxon>
        <taxon>metagenomes</taxon>
        <taxon>ecological metagenomes</taxon>
    </lineage>
</organism>
<dbReference type="AlphaFoldDB" id="A0A6J6XRQ6"/>
<dbReference type="EMBL" id="CAFAAI010000156">
    <property type="protein sequence ID" value="CAB4799970.1"/>
    <property type="molecule type" value="Genomic_DNA"/>
</dbReference>
<sequence length="294" mass="30262">MANDQRRTNTITTARALAVVGLLVVGGCSGSKAVRESASASSPPVSATSTSIPERATTPQRATIPAPATTDAPVTTDTEPAGVAVPTSRAAPPAGGVLIQDMSLSPGAADPRVTQANIHETICVVGYSASVRNVSAATKRNVFAEYGISNPAPGAYEVDHLIPLELGGSNDITNLWPEPYTGPDNARDKDVWENRLHKQVCLGQVTLAVAQDAMIHWWLLLDAVPGGSSVGAPAPPTVAPTTQGSAAASTDIKPGAFCTPVDAHGTYNGLSYLCSTTKVDGTPYAGGRARWRKG</sequence>
<gene>
    <name evidence="2" type="ORF">UFOPK2992_00968</name>
</gene>
<evidence type="ECO:0000256" key="1">
    <source>
        <dbReference type="SAM" id="MobiDB-lite"/>
    </source>
</evidence>
<accession>A0A6J6XRQ6</accession>
<feature type="region of interest" description="Disordered" evidence="1">
    <location>
        <begin position="34"/>
        <end position="89"/>
    </location>
</feature>
<feature type="compositionally biased region" description="Low complexity" evidence="1">
    <location>
        <begin position="37"/>
        <end position="51"/>
    </location>
</feature>
<name>A0A6J6XRQ6_9ZZZZ</name>
<dbReference type="PROSITE" id="PS51257">
    <property type="entry name" value="PROKAR_LIPOPROTEIN"/>
    <property type="match status" value="1"/>
</dbReference>
<evidence type="ECO:0000313" key="2">
    <source>
        <dbReference type="EMBL" id="CAB4799970.1"/>
    </source>
</evidence>
<dbReference type="CDD" id="cd00085">
    <property type="entry name" value="HNHc"/>
    <property type="match status" value="1"/>
</dbReference>
<reference evidence="2" key="1">
    <citation type="submission" date="2020-05" db="EMBL/GenBank/DDBJ databases">
        <authorList>
            <person name="Chiriac C."/>
            <person name="Salcher M."/>
            <person name="Ghai R."/>
            <person name="Kavagutti S V."/>
        </authorList>
    </citation>
    <scope>NUCLEOTIDE SEQUENCE</scope>
</reference>
<dbReference type="InterPro" id="IPR003615">
    <property type="entry name" value="HNH_nuc"/>
</dbReference>
<protein>
    <submittedName>
        <fullName evidence="2">Unannotated protein</fullName>
    </submittedName>
</protein>